<proteinExistence type="inferred from homology"/>
<keyword evidence="7" id="KW-1185">Reference proteome</keyword>
<evidence type="ECO:0000313" key="6">
    <source>
        <dbReference type="EMBL" id="VDD90703.1"/>
    </source>
</evidence>
<organism evidence="8">
    <name type="scientific">Enterobius vermicularis</name>
    <name type="common">Human pinworm</name>
    <dbReference type="NCBI Taxonomy" id="51028"/>
    <lineage>
        <taxon>Eukaryota</taxon>
        <taxon>Metazoa</taxon>
        <taxon>Ecdysozoa</taxon>
        <taxon>Nematoda</taxon>
        <taxon>Chromadorea</taxon>
        <taxon>Rhabditida</taxon>
        <taxon>Spirurina</taxon>
        <taxon>Oxyuridomorpha</taxon>
        <taxon>Oxyuroidea</taxon>
        <taxon>Oxyuridae</taxon>
        <taxon>Enterobius</taxon>
    </lineage>
</organism>
<dbReference type="PANTHER" id="PTHR21040">
    <property type="entry name" value="BCDNA.GH04120"/>
    <property type="match status" value="1"/>
</dbReference>
<dbReference type="GO" id="GO:0004563">
    <property type="term" value="F:beta-N-acetylhexosaminidase activity"/>
    <property type="evidence" value="ECO:0007669"/>
    <property type="project" value="UniProtKB-EC"/>
</dbReference>
<comment type="similarity">
    <text evidence="2">Belongs to the glycosyl hydrolase 20 family.</text>
</comment>
<dbReference type="CDD" id="cd06565">
    <property type="entry name" value="GH20_GcnA-like"/>
    <property type="match status" value="1"/>
</dbReference>
<dbReference type="PANTHER" id="PTHR21040:SF11">
    <property type="entry name" value="BETA-N-ACETYLHEXOSAMINIDASE"/>
    <property type="match status" value="1"/>
</dbReference>
<dbReference type="Gene3D" id="3.20.20.80">
    <property type="entry name" value="Glycosidases"/>
    <property type="match status" value="1"/>
</dbReference>
<keyword evidence="4" id="KW-0378">Hydrolase</keyword>
<dbReference type="SUPFAM" id="SSF51445">
    <property type="entry name" value="(Trans)glycosidases"/>
    <property type="match status" value="1"/>
</dbReference>
<reference evidence="8" key="1">
    <citation type="submission" date="2017-02" db="UniProtKB">
        <authorList>
            <consortium name="WormBaseParasite"/>
        </authorList>
    </citation>
    <scope>IDENTIFICATION</scope>
</reference>
<sequence length="606" mass="70549">MLCSRSLRRTLRCAGNRRMCIDLFFLVLFILACSIVVSHLHASPPLRAAPQSAQIDIFDNPPARRVVDDKPLNEERTKVGVGKEVFQIKRGQYKFGKEDMELKKTSQKYINGISYPLLNSIGNFIPIRRIVHLDLKGGAYKPYFFDQIFQLLKDLRATGILIEWEDMFPYRGRLSTAINGNAYTVEDVNNILTSAKLHGLEVIPLVQTFGHLEWILKLENFAHLREAAAYPQVICFALEESWDLIKEMIDEVLTMHSKFGINFFHMGADEVYQVGYCNSTLKVMDREGSRERAVLWHIARVAEYIHGKKDVSVLAWHDMLVQATEDDFLYYKVNDLVEPVLWSYAEQLDQYLYPSTWSTLKPFKKVWSASVFKGADGPMQYRSNPIHYIRNNEAWTEQMTNNYQEFEYIQGIIISGWSRYDHMAVLCELLPVAVPSLAMTLETLIEGRKLDGEYSLTVKLFKCSPPTRPGFVYGCQFPGRKVYELINEFYNQHDQLQHYLMTDFEFNGWLSKVAVKYRHSSPMYLEKILHFLEFHLVPLEKLEADLRDELSKIYFNETVDEFMLTYVEDSLSMLKERYKAGLELSKQHYFPKRPFIKSLFSSTTKL</sequence>
<dbReference type="EMBL" id="UXUI01008169">
    <property type="protein sequence ID" value="VDD90703.1"/>
    <property type="molecule type" value="Genomic_DNA"/>
</dbReference>
<accession>A0A0N4V6F8</accession>
<evidence type="ECO:0000313" key="8">
    <source>
        <dbReference type="WBParaSite" id="EVEC_0000584301-mRNA-1"/>
    </source>
</evidence>
<dbReference type="STRING" id="51028.A0A0N4V6F8"/>
<evidence type="ECO:0000256" key="4">
    <source>
        <dbReference type="ARBA" id="ARBA00022801"/>
    </source>
</evidence>
<dbReference type="InterPro" id="IPR015883">
    <property type="entry name" value="Glyco_hydro_20_cat"/>
</dbReference>
<evidence type="ECO:0000256" key="2">
    <source>
        <dbReference type="ARBA" id="ARBA00006285"/>
    </source>
</evidence>
<feature type="domain" description="Glycoside hydrolase family 20 catalytic" evidence="5">
    <location>
        <begin position="179"/>
        <end position="324"/>
    </location>
</feature>
<protein>
    <recommendedName>
        <fullName evidence="3">beta-N-acetylhexosaminidase</fullName>
        <ecNumber evidence="3">3.2.1.52</ecNumber>
    </recommendedName>
</protein>
<reference evidence="6 7" key="2">
    <citation type="submission" date="2018-10" db="EMBL/GenBank/DDBJ databases">
        <authorList>
            <consortium name="Pathogen Informatics"/>
        </authorList>
    </citation>
    <scope>NUCLEOTIDE SEQUENCE [LARGE SCALE GENOMIC DNA]</scope>
</reference>
<dbReference type="InterPro" id="IPR038901">
    <property type="entry name" value="HEXDC-like"/>
</dbReference>
<evidence type="ECO:0000256" key="1">
    <source>
        <dbReference type="ARBA" id="ARBA00001231"/>
    </source>
</evidence>
<dbReference type="PROSITE" id="PS51257">
    <property type="entry name" value="PROKAR_LIPOPROTEIN"/>
    <property type="match status" value="1"/>
</dbReference>
<evidence type="ECO:0000256" key="3">
    <source>
        <dbReference type="ARBA" id="ARBA00012663"/>
    </source>
</evidence>
<dbReference type="InterPro" id="IPR017853">
    <property type="entry name" value="GH"/>
</dbReference>
<dbReference type="OrthoDB" id="47475at2759"/>
<name>A0A0N4V6F8_ENTVE</name>
<dbReference type="WBParaSite" id="EVEC_0000584301-mRNA-1">
    <property type="protein sequence ID" value="EVEC_0000584301-mRNA-1"/>
    <property type="gene ID" value="EVEC_0000584301"/>
</dbReference>
<dbReference type="AlphaFoldDB" id="A0A0N4V6F8"/>
<dbReference type="Proteomes" id="UP000274131">
    <property type="component" value="Unassembled WGS sequence"/>
</dbReference>
<evidence type="ECO:0000313" key="7">
    <source>
        <dbReference type="Proteomes" id="UP000274131"/>
    </source>
</evidence>
<dbReference type="EC" id="3.2.1.52" evidence="3"/>
<comment type="catalytic activity">
    <reaction evidence="1">
        <text>Hydrolysis of terminal non-reducing N-acetyl-D-hexosamine residues in N-acetyl-beta-D-hexosaminides.</text>
        <dbReference type="EC" id="3.2.1.52"/>
    </reaction>
</comment>
<dbReference type="Pfam" id="PF00728">
    <property type="entry name" value="Glyco_hydro_20"/>
    <property type="match status" value="1"/>
</dbReference>
<evidence type="ECO:0000259" key="5">
    <source>
        <dbReference type="Pfam" id="PF00728"/>
    </source>
</evidence>
<dbReference type="GO" id="GO:0005975">
    <property type="term" value="P:carbohydrate metabolic process"/>
    <property type="evidence" value="ECO:0007669"/>
    <property type="project" value="InterPro"/>
</dbReference>
<gene>
    <name evidence="6" type="ORF">EVEC_LOCUS5454</name>
</gene>